<organism evidence="3 4">
    <name type="scientific">Candida parapsilosis</name>
    <name type="common">Yeast</name>
    <dbReference type="NCBI Taxonomy" id="5480"/>
    <lineage>
        <taxon>Eukaryota</taxon>
        <taxon>Fungi</taxon>
        <taxon>Dikarya</taxon>
        <taxon>Ascomycota</taxon>
        <taxon>Saccharomycotina</taxon>
        <taxon>Pichiomycetes</taxon>
        <taxon>Debaryomycetaceae</taxon>
        <taxon>Candida/Lodderomyces clade</taxon>
        <taxon>Candida</taxon>
    </lineage>
</organism>
<dbReference type="Pfam" id="PF00042">
    <property type="entry name" value="Globin"/>
    <property type="match status" value="1"/>
</dbReference>
<feature type="compositionally biased region" description="Low complexity" evidence="1">
    <location>
        <begin position="172"/>
        <end position="185"/>
    </location>
</feature>
<dbReference type="InterPro" id="IPR012292">
    <property type="entry name" value="Globin/Proto"/>
</dbReference>
<evidence type="ECO:0000256" key="1">
    <source>
        <dbReference type="SAM" id="MobiDB-lite"/>
    </source>
</evidence>
<feature type="compositionally biased region" description="Low complexity" evidence="1">
    <location>
        <begin position="31"/>
        <end position="46"/>
    </location>
</feature>
<dbReference type="PROSITE" id="PS01033">
    <property type="entry name" value="GLOBIN"/>
    <property type="match status" value="1"/>
</dbReference>
<dbReference type="SUPFAM" id="SSF46458">
    <property type="entry name" value="Globin-like"/>
    <property type="match status" value="1"/>
</dbReference>
<gene>
    <name evidence="3" type="ORF">FOB60_001989</name>
</gene>
<dbReference type="InterPro" id="IPR044399">
    <property type="entry name" value="Mb-like_M"/>
</dbReference>
<dbReference type="OrthoDB" id="436496at2759"/>
<dbReference type="GO" id="GO:0008941">
    <property type="term" value="F:nitric oxide dioxygenase NAD(P)H activity"/>
    <property type="evidence" value="ECO:0007669"/>
    <property type="project" value="TreeGrafter"/>
</dbReference>
<accession>A0A8X7NMX1</accession>
<reference evidence="3" key="1">
    <citation type="submission" date="2020-03" db="EMBL/GenBank/DDBJ databases">
        <title>FDA dAtabase for Regulatory Grade micrObial Sequences (FDA-ARGOS): Supporting development and validation of Infectious Disease Dx tests.</title>
        <authorList>
            <person name="Campos J."/>
            <person name="Goldberg B."/>
            <person name="Tallon L."/>
            <person name="Sadzewicz L."/>
            <person name="Vavikolanu K."/>
            <person name="Mehta A."/>
            <person name="Aluvathingal J."/>
            <person name="Nadendla S."/>
            <person name="Nandy P."/>
            <person name="Geyer C."/>
            <person name="Yan Y."/>
            <person name="Sichtig H."/>
        </authorList>
    </citation>
    <scope>NUCLEOTIDE SEQUENCE [LARGE SCALE GENOMIC DNA]</scope>
    <source>
        <strain evidence="3">FDAARGOS_652</strain>
    </source>
</reference>
<sequence>MAPSVISRNLASDSRSATSTPYIYHKSKLGSVSNTPNSNSTSASVSGIDTKSLASDTTSLYTVPSKTTVATTQVSGKEQDPTFNLPLDLSDNLAHNLQTAYQLTQQETNMSLEQYDLETPDRYRIKLQFTKREIEMLRYTWNKMLLEENKSSKNMPGGFDGDDEGLKRESTRGSTTSPRQTTTSSMASSLFCRQLYANLLTIAPELELLWPSLRHQAVSFAQVMKMTIANLEDLSVLDSFFEKLGKSHARIFGIEPPAYEIMGEALIQTFNERFGSRFTIELEVLWIKLFLYMANSILQFGLDPVLRLHKTDSRQSLSIVKTQSGDILAADADINSVFDEKKSVSTNGTSVLDDLAQPPRIESKSKGRFTSHRGSISYNGVDLGPILEKKKSKQVDAQSTTKKVGRLGRLKKKGDCVIM</sequence>
<proteinExistence type="predicted"/>
<protein>
    <recommendedName>
        <fullName evidence="2">Globin domain-containing protein</fullName>
    </recommendedName>
</protein>
<feature type="region of interest" description="Disordered" evidence="1">
    <location>
        <begin position="151"/>
        <end position="185"/>
    </location>
</feature>
<comment type="caution">
    <text evidence="3">The sequence shown here is derived from an EMBL/GenBank/DDBJ whole genome shotgun (WGS) entry which is preliminary data.</text>
</comment>
<dbReference type="GO" id="GO:0071949">
    <property type="term" value="F:FAD binding"/>
    <property type="evidence" value="ECO:0007669"/>
    <property type="project" value="TreeGrafter"/>
</dbReference>
<dbReference type="CDD" id="cd01040">
    <property type="entry name" value="Mb-like"/>
    <property type="match status" value="1"/>
</dbReference>
<dbReference type="GO" id="GO:0020037">
    <property type="term" value="F:heme binding"/>
    <property type="evidence" value="ECO:0007669"/>
    <property type="project" value="InterPro"/>
</dbReference>
<dbReference type="GO" id="GO:0046210">
    <property type="term" value="P:nitric oxide catabolic process"/>
    <property type="evidence" value="ECO:0007669"/>
    <property type="project" value="TreeGrafter"/>
</dbReference>
<dbReference type="Gene3D" id="1.10.490.10">
    <property type="entry name" value="Globins"/>
    <property type="match status" value="1"/>
</dbReference>
<feature type="region of interest" description="Disordered" evidence="1">
    <location>
        <begin position="27"/>
        <end position="48"/>
    </location>
</feature>
<dbReference type="PANTHER" id="PTHR43396">
    <property type="entry name" value="FLAVOHEMOPROTEIN"/>
    <property type="match status" value="1"/>
</dbReference>
<dbReference type="Proteomes" id="UP000590412">
    <property type="component" value="Unassembled WGS sequence"/>
</dbReference>
<dbReference type="EMBL" id="JABWAB010000003">
    <property type="protein sequence ID" value="KAF6057434.1"/>
    <property type="molecule type" value="Genomic_DNA"/>
</dbReference>
<dbReference type="PANTHER" id="PTHR43396:SF6">
    <property type="entry name" value="ABL201WP"/>
    <property type="match status" value="1"/>
</dbReference>
<name>A0A8X7NMX1_CANPA</name>
<evidence type="ECO:0000313" key="3">
    <source>
        <dbReference type="EMBL" id="KAF6057434.1"/>
    </source>
</evidence>
<feature type="domain" description="Globin" evidence="2">
    <location>
        <begin position="173"/>
        <end position="302"/>
    </location>
</feature>
<evidence type="ECO:0000259" key="2">
    <source>
        <dbReference type="PROSITE" id="PS01033"/>
    </source>
</evidence>
<dbReference type="AlphaFoldDB" id="A0A8X7NMX1"/>
<dbReference type="GO" id="GO:0071500">
    <property type="term" value="P:cellular response to nitrosative stress"/>
    <property type="evidence" value="ECO:0007669"/>
    <property type="project" value="TreeGrafter"/>
</dbReference>
<dbReference type="InterPro" id="IPR000971">
    <property type="entry name" value="Globin"/>
</dbReference>
<dbReference type="GO" id="GO:0019825">
    <property type="term" value="F:oxygen binding"/>
    <property type="evidence" value="ECO:0007669"/>
    <property type="project" value="InterPro"/>
</dbReference>
<dbReference type="InterPro" id="IPR009050">
    <property type="entry name" value="Globin-like_sf"/>
</dbReference>
<evidence type="ECO:0000313" key="4">
    <source>
        <dbReference type="Proteomes" id="UP000590412"/>
    </source>
</evidence>